<dbReference type="AlphaFoldDB" id="A0A1G8EDL1"/>
<reference evidence="2" key="1">
    <citation type="submission" date="2016-10" db="EMBL/GenBank/DDBJ databases">
        <authorList>
            <person name="Varghese N."/>
            <person name="Submissions S."/>
        </authorList>
    </citation>
    <scope>NUCLEOTIDE SEQUENCE [LARGE SCALE GENOMIC DNA]</scope>
    <source>
        <strain evidence="2">930I</strain>
    </source>
</reference>
<proteinExistence type="predicted"/>
<evidence type="ECO:0000313" key="2">
    <source>
        <dbReference type="Proteomes" id="UP000217076"/>
    </source>
</evidence>
<dbReference type="NCBIfam" id="TIGR01869">
    <property type="entry name" value="casC_Cse4"/>
    <property type="match status" value="1"/>
</dbReference>
<name>A0A1G8EDL1_9PROT</name>
<dbReference type="InterPro" id="IPR010148">
    <property type="entry name" value="CRISPR-assoc_prot_CT1975"/>
</dbReference>
<dbReference type="Proteomes" id="UP000217076">
    <property type="component" value="Unassembled WGS sequence"/>
</dbReference>
<dbReference type="EMBL" id="FNCV01000010">
    <property type="protein sequence ID" value="SDH67987.1"/>
    <property type="molecule type" value="Genomic_DNA"/>
</dbReference>
<gene>
    <name evidence="1" type="ORF">SAMN05421742_1105</name>
</gene>
<dbReference type="OrthoDB" id="5291250at2"/>
<sequence>MSTFIQIHALASYPAANLNRDDSGRPKTVVMGGAPRLRVSSQSLKRAWRTSDAFQQALAGHLAQRTKRLGEELHDHLVAGGMAPEAALSTARAIADVFGKLEDDGGDGEAAKANKDPRHLKQLAFISPQERAAAFALADRALAGESIEPSADSVLRRTDTAADLALFGRMLADDPRYNREAAAQVAHAMTTHRVIVEDDYYTAVDDLKDPHEADDSGAGHVGVQEYGAGVFYLYACINRDLLVENLEGQEGLADDSIAALVRAAATVVPKGKVNSYAHHTLAQFVLVERGPDMPRGLSMAFLKPVGGTDQMGQSVAALIETRAALAGAYGNDPAARALDLTGQWPGETGTLADLAAFAARQTA</sequence>
<evidence type="ECO:0000313" key="1">
    <source>
        <dbReference type="EMBL" id="SDH67987.1"/>
    </source>
</evidence>
<keyword evidence="2" id="KW-1185">Reference proteome</keyword>
<protein>
    <submittedName>
        <fullName evidence="1">CRISPR system Cascade subunit CasC</fullName>
    </submittedName>
</protein>
<accession>A0A1G8EDL1</accession>
<dbReference type="STRING" id="83401.SAMN05421742_1105"/>
<dbReference type="RefSeq" id="WP_092620892.1">
    <property type="nucleotide sequence ID" value="NZ_FNCV01000010.1"/>
</dbReference>
<dbReference type="Pfam" id="PF09344">
    <property type="entry name" value="Cas_CT1975"/>
    <property type="match status" value="1"/>
</dbReference>
<organism evidence="1 2">
    <name type="scientific">Roseospirillum parvum</name>
    <dbReference type="NCBI Taxonomy" id="83401"/>
    <lineage>
        <taxon>Bacteria</taxon>
        <taxon>Pseudomonadati</taxon>
        <taxon>Pseudomonadota</taxon>
        <taxon>Alphaproteobacteria</taxon>
        <taxon>Rhodospirillales</taxon>
        <taxon>Rhodospirillaceae</taxon>
        <taxon>Roseospirillum</taxon>
    </lineage>
</organism>